<keyword evidence="2" id="KW-1185">Reference proteome</keyword>
<dbReference type="Proteomes" id="UP001217918">
    <property type="component" value="Unassembled WGS sequence"/>
</dbReference>
<reference evidence="1" key="1">
    <citation type="journal article" date="2023" name="Mol. Plant Microbe Interact.">
        <title>Elucidating the Obligate Nature and Biological Capacity of an Invasive Fungal Corn Pathogen.</title>
        <authorList>
            <person name="MacCready J.S."/>
            <person name="Roggenkamp E.M."/>
            <person name="Gdanetz K."/>
            <person name="Chilvers M.I."/>
        </authorList>
    </citation>
    <scope>NUCLEOTIDE SEQUENCE</scope>
    <source>
        <strain evidence="1">PM02</strain>
    </source>
</reference>
<sequence length="69" mass="7995">MDHHDDSRLRDKRSWRRCWVQPWSTLRTWSSPTARLLDQPTSNLLDGGLVHLVLGKTHAGPWSAQSWSC</sequence>
<dbReference type="AlphaFoldDB" id="A0AAD9MAE9"/>
<gene>
    <name evidence="1" type="ORF">P8C59_003513</name>
</gene>
<evidence type="ECO:0000313" key="2">
    <source>
        <dbReference type="Proteomes" id="UP001217918"/>
    </source>
</evidence>
<name>A0AAD9MAE9_9PEZI</name>
<proteinExistence type="predicted"/>
<evidence type="ECO:0000313" key="1">
    <source>
        <dbReference type="EMBL" id="KAK2068897.1"/>
    </source>
</evidence>
<accession>A0AAD9MAE9</accession>
<protein>
    <submittedName>
        <fullName evidence="1">Uncharacterized protein</fullName>
    </submittedName>
</protein>
<organism evidence="1 2">
    <name type="scientific">Phyllachora maydis</name>
    <dbReference type="NCBI Taxonomy" id="1825666"/>
    <lineage>
        <taxon>Eukaryota</taxon>
        <taxon>Fungi</taxon>
        <taxon>Dikarya</taxon>
        <taxon>Ascomycota</taxon>
        <taxon>Pezizomycotina</taxon>
        <taxon>Sordariomycetes</taxon>
        <taxon>Sordariomycetidae</taxon>
        <taxon>Phyllachorales</taxon>
        <taxon>Phyllachoraceae</taxon>
        <taxon>Phyllachora</taxon>
    </lineage>
</organism>
<dbReference type="EMBL" id="JAQQPM010000002">
    <property type="protein sequence ID" value="KAK2068897.1"/>
    <property type="molecule type" value="Genomic_DNA"/>
</dbReference>
<comment type="caution">
    <text evidence="1">The sequence shown here is derived from an EMBL/GenBank/DDBJ whole genome shotgun (WGS) entry which is preliminary data.</text>
</comment>